<proteinExistence type="predicted"/>
<feature type="domain" description="Histone deacetylase" evidence="2">
    <location>
        <begin position="19"/>
        <end position="305"/>
    </location>
</feature>
<sequence>MLVTVHDEGYLRHETPSNHPESPNRVLSALSGLSGLAKVIKPMVNVDLIETAGLVHEYHYVEYVTSLCATGGWLDQDTYVSKGTCDALNSSVNALATAVNLLKSGVRYVYLPLRPPGHHAGFRGRALMASTQGFCILNNAAIISSLLLKGGASRVAVLDIDAHHGNGTQEIFYNTSRVFYISTHQDPRTLYPGTGYVNETGVGDGEGFNMNIPLPPMTGDDLYKIILRPIENALREYKPDYVVVSLGFDAHYLDPLTNLNLSLNSYIEVFLMIRRLINEGVTGGSVYVLEGGYNSDVIKQGSRALAMVSNGVDSIRIEDPTRTDAGVVKYFNKMIEQHKALFTQYW</sequence>
<dbReference type="KEGG" id="cma:Cmaq_1949"/>
<dbReference type="HOGENOM" id="CLU_007727_8_0_2"/>
<keyword evidence="4" id="KW-1185">Reference proteome</keyword>
<dbReference type="RefSeq" id="WP_012186984.1">
    <property type="nucleotide sequence ID" value="NC_009954.1"/>
</dbReference>
<feature type="region of interest" description="Disordered" evidence="1">
    <location>
        <begin position="1"/>
        <end position="24"/>
    </location>
</feature>
<organism evidence="3 4">
    <name type="scientific">Caldivirga maquilingensis (strain ATCC 700844 / DSM 13496 / JCM 10307 / IC-167)</name>
    <dbReference type="NCBI Taxonomy" id="397948"/>
    <lineage>
        <taxon>Archaea</taxon>
        <taxon>Thermoproteota</taxon>
        <taxon>Thermoprotei</taxon>
        <taxon>Thermoproteales</taxon>
        <taxon>Thermoproteaceae</taxon>
        <taxon>Caldivirga</taxon>
    </lineage>
</organism>
<dbReference type="InterPro" id="IPR023801">
    <property type="entry name" value="His_deacetylse_dom"/>
</dbReference>
<dbReference type="eggNOG" id="arCOG00324">
    <property type="taxonomic scope" value="Archaea"/>
</dbReference>
<dbReference type="InterPro" id="IPR023696">
    <property type="entry name" value="Ureohydrolase_dom_sf"/>
</dbReference>
<evidence type="ECO:0000259" key="2">
    <source>
        <dbReference type="Pfam" id="PF00850"/>
    </source>
</evidence>
<dbReference type="PRINTS" id="PR01270">
    <property type="entry name" value="HDASUPER"/>
</dbReference>
<evidence type="ECO:0000256" key="1">
    <source>
        <dbReference type="SAM" id="MobiDB-lite"/>
    </source>
</evidence>
<dbReference type="SUPFAM" id="SSF52768">
    <property type="entry name" value="Arginase/deacetylase"/>
    <property type="match status" value="1"/>
</dbReference>
<dbReference type="EMBL" id="CP000852">
    <property type="protein sequence ID" value="ABW02765.1"/>
    <property type="molecule type" value="Genomic_DNA"/>
</dbReference>
<dbReference type="PANTHER" id="PTHR10625">
    <property type="entry name" value="HISTONE DEACETYLASE HDAC1-RELATED"/>
    <property type="match status" value="1"/>
</dbReference>
<gene>
    <name evidence="3" type="ordered locus">Cmaq_1949</name>
</gene>
<dbReference type="GeneID" id="5709853"/>
<evidence type="ECO:0000313" key="3">
    <source>
        <dbReference type="EMBL" id="ABW02765.1"/>
    </source>
</evidence>
<protein>
    <submittedName>
        <fullName evidence="3">Histone deacetylase superfamily</fullName>
    </submittedName>
</protein>
<feature type="compositionally biased region" description="Basic and acidic residues" evidence="1">
    <location>
        <begin position="1"/>
        <end position="16"/>
    </location>
</feature>
<reference evidence="3 4" key="1">
    <citation type="submission" date="2007-10" db="EMBL/GenBank/DDBJ databases">
        <title>Complete sequence of Caldivirga maquilingensis IC-167.</title>
        <authorList>
            <consortium name="US DOE Joint Genome Institute"/>
            <person name="Copeland A."/>
            <person name="Lucas S."/>
            <person name="Lapidus A."/>
            <person name="Barry K."/>
            <person name="Glavina del Rio T."/>
            <person name="Dalin E."/>
            <person name="Tice H."/>
            <person name="Pitluck S."/>
            <person name="Saunders E."/>
            <person name="Brettin T."/>
            <person name="Bruce D."/>
            <person name="Detter J.C."/>
            <person name="Han C."/>
            <person name="Schmutz J."/>
            <person name="Larimer F."/>
            <person name="Land M."/>
            <person name="Hauser L."/>
            <person name="Kyrpides N."/>
            <person name="Ivanova N."/>
            <person name="Biddle J.F."/>
            <person name="Zhang Z."/>
            <person name="Fitz-Gibbon S.T."/>
            <person name="Lowe T.M."/>
            <person name="Saltikov C."/>
            <person name="House C.H."/>
            <person name="Richardson P."/>
        </authorList>
    </citation>
    <scope>NUCLEOTIDE SEQUENCE [LARGE SCALE GENOMIC DNA]</scope>
    <source>
        <strain evidence="4">ATCC 700844 / DSM 13496 / JCM 10307 / IC-167</strain>
    </source>
</reference>
<dbReference type="Pfam" id="PF00850">
    <property type="entry name" value="Hist_deacetyl"/>
    <property type="match status" value="1"/>
</dbReference>
<evidence type="ECO:0000313" key="4">
    <source>
        <dbReference type="Proteomes" id="UP000001137"/>
    </source>
</evidence>
<dbReference type="Proteomes" id="UP000001137">
    <property type="component" value="Chromosome"/>
</dbReference>
<dbReference type="Gene3D" id="3.40.800.20">
    <property type="entry name" value="Histone deacetylase domain"/>
    <property type="match status" value="1"/>
</dbReference>
<dbReference type="PANTHER" id="PTHR10625:SF10">
    <property type="entry name" value="HISTONE DEACETYLASE HDAC1"/>
    <property type="match status" value="1"/>
</dbReference>
<name>A8MBN2_CALMQ</name>
<dbReference type="InterPro" id="IPR037138">
    <property type="entry name" value="His_deacetylse_dom_sf"/>
</dbReference>
<dbReference type="STRING" id="397948.Cmaq_1949"/>
<dbReference type="GO" id="GO:0040029">
    <property type="term" value="P:epigenetic regulation of gene expression"/>
    <property type="evidence" value="ECO:0007669"/>
    <property type="project" value="TreeGrafter"/>
</dbReference>
<accession>A8MBN2</accession>
<dbReference type="InterPro" id="IPR000286">
    <property type="entry name" value="HDACs"/>
</dbReference>
<dbReference type="CDD" id="cd10001">
    <property type="entry name" value="HDAC_classII_APAH"/>
    <property type="match status" value="1"/>
</dbReference>
<dbReference type="OrthoDB" id="147549at2157"/>
<dbReference type="GO" id="GO:0004407">
    <property type="term" value="F:histone deacetylase activity"/>
    <property type="evidence" value="ECO:0007669"/>
    <property type="project" value="TreeGrafter"/>
</dbReference>
<dbReference type="AlphaFoldDB" id="A8MBN2"/>